<evidence type="ECO:0000259" key="1">
    <source>
        <dbReference type="Pfam" id="PF00711"/>
    </source>
</evidence>
<reference evidence="2" key="2">
    <citation type="submission" date="2025-08" db="UniProtKB">
        <authorList>
            <consortium name="Ensembl"/>
        </authorList>
    </citation>
    <scope>IDENTIFICATION</scope>
</reference>
<dbReference type="Gene3D" id="3.10.360.10">
    <property type="entry name" value="Antimicrobial Peptide, Beta-defensin 2, Chain A"/>
    <property type="match status" value="1"/>
</dbReference>
<dbReference type="InterPro" id="IPR001855">
    <property type="entry name" value="Defensin_beta-like"/>
</dbReference>
<dbReference type="GO" id="GO:0006952">
    <property type="term" value="P:defense response"/>
    <property type="evidence" value="ECO:0007669"/>
    <property type="project" value="InterPro"/>
</dbReference>
<sequence length="70" mass="7612">CQIDTSPQLVLCKLTEGALNSLIQIINKDTKEDGGGICSLGTCLFPAKAIGRCSVFIPCCKRIDVYLHRE</sequence>
<dbReference type="Ensembl" id="ENSCMMT00000007834.1">
    <property type="protein sequence ID" value="ENSCMMP00000007073.1"/>
    <property type="gene ID" value="ENSCMMG00000004519.1"/>
</dbReference>
<reference evidence="2" key="1">
    <citation type="submission" date="2018-09" db="EMBL/GenBank/DDBJ databases">
        <title>Common duck and Muscovy duck high density SNP chip.</title>
        <authorList>
            <person name="Vignal A."/>
            <person name="Thebault N."/>
            <person name="Warren W.C."/>
        </authorList>
    </citation>
    <scope>NUCLEOTIDE SEQUENCE [LARGE SCALE GENOMIC DNA]</scope>
</reference>
<proteinExistence type="predicted"/>
<accession>A0A8C3BLM4</accession>
<dbReference type="GO" id="GO:0005576">
    <property type="term" value="C:extracellular region"/>
    <property type="evidence" value="ECO:0007669"/>
    <property type="project" value="InterPro"/>
</dbReference>
<dbReference type="AlphaFoldDB" id="A0A8C3BLM4"/>
<organism evidence="2 3">
    <name type="scientific">Cairina moschata</name>
    <name type="common">Muscovy duck</name>
    <dbReference type="NCBI Taxonomy" id="8855"/>
    <lineage>
        <taxon>Eukaryota</taxon>
        <taxon>Metazoa</taxon>
        <taxon>Chordata</taxon>
        <taxon>Craniata</taxon>
        <taxon>Vertebrata</taxon>
        <taxon>Euteleostomi</taxon>
        <taxon>Archelosauria</taxon>
        <taxon>Archosauria</taxon>
        <taxon>Dinosauria</taxon>
        <taxon>Saurischia</taxon>
        <taxon>Theropoda</taxon>
        <taxon>Coelurosauria</taxon>
        <taxon>Aves</taxon>
        <taxon>Neognathae</taxon>
        <taxon>Galloanserae</taxon>
        <taxon>Anseriformes</taxon>
        <taxon>Anatidae</taxon>
        <taxon>Anatinae</taxon>
        <taxon>Cairina</taxon>
    </lineage>
</organism>
<dbReference type="SUPFAM" id="SSF57392">
    <property type="entry name" value="Defensin-like"/>
    <property type="match status" value="1"/>
</dbReference>
<protein>
    <recommendedName>
        <fullName evidence="1">Beta-defensin-like domain-containing protein</fullName>
    </recommendedName>
</protein>
<feature type="domain" description="Beta-defensin-like" evidence="1">
    <location>
        <begin position="35"/>
        <end position="61"/>
    </location>
</feature>
<evidence type="ECO:0000313" key="2">
    <source>
        <dbReference type="Ensembl" id="ENSCMMP00000007073.1"/>
    </source>
</evidence>
<dbReference type="Proteomes" id="UP000694556">
    <property type="component" value="Chromosome 3"/>
</dbReference>
<evidence type="ECO:0000313" key="3">
    <source>
        <dbReference type="Proteomes" id="UP000694556"/>
    </source>
</evidence>
<reference evidence="2" key="3">
    <citation type="submission" date="2025-09" db="UniProtKB">
        <authorList>
            <consortium name="Ensembl"/>
        </authorList>
    </citation>
    <scope>IDENTIFICATION</scope>
</reference>
<name>A0A8C3BLM4_CAIMO</name>
<dbReference type="Pfam" id="PF00711">
    <property type="entry name" value="Defensin_beta"/>
    <property type="match status" value="1"/>
</dbReference>
<keyword evidence="3" id="KW-1185">Reference proteome</keyword>